<evidence type="ECO:0000256" key="1">
    <source>
        <dbReference type="SAM" id="Phobius"/>
    </source>
</evidence>
<evidence type="ECO:0000313" key="2">
    <source>
        <dbReference type="EMBL" id="MCK0198117.1"/>
    </source>
</evidence>
<keyword evidence="1" id="KW-1133">Transmembrane helix</keyword>
<dbReference type="EMBL" id="JALKCH010000009">
    <property type="protein sequence ID" value="MCK0198117.1"/>
    <property type="molecule type" value="Genomic_DNA"/>
</dbReference>
<dbReference type="InterPro" id="IPR036629">
    <property type="entry name" value="YjbJ_sf"/>
</dbReference>
<dbReference type="RefSeq" id="WP_247030017.1">
    <property type="nucleotide sequence ID" value="NZ_JALKCH010000009.1"/>
</dbReference>
<gene>
    <name evidence="2" type="ORF">MWN34_14475</name>
</gene>
<feature type="transmembrane region" description="Helical" evidence="1">
    <location>
        <begin position="84"/>
        <end position="102"/>
    </location>
</feature>
<dbReference type="SUPFAM" id="SSF69047">
    <property type="entry name" value="Hypothetical protein YjbJ"/>
    <property type="match status" value="1"/>
</dbReference>
<keyword evidence="1" id="KW-0812">Transmembrane</keyword>
<keyword evidence="3" id="KW-1185">Reference proteome</keyword>
<keyword evidence="1" id="KW-0472">Membrane</keyword>
<protein>
    <submittedName>
        <fullName evidence="2">CsbD family protein</fullName>
    </submittedName>
</protein>
<dbReference type="Gene3D" id="1.10.1470.10">
    <property type="entry name" value="YjbJ"/>
    <property type="match status" value="1"/>
</dbReference>
<organism evidence="2 3">
    <name type="scientific">Ancylobacter crimeensis</name>
    <dbReference type="NCBI Taxonomy" id="2579147"/>
    <lineage>
        <taxon>Bacteria</taxon>
        <taxon>Pseudomonadati</taxon>
        <taxon>Pseudomonadota</taxon>
        <taxon>Alphaproteobacteria</taxon>
        <taxon>Hyphomicrobiales</taxon>
        <taxon>Xanthobacteraceae</taxon>
        <taxon>Ancylobacter</taxon>
    </lineage>
</organism>
<sequence>MDRNRITGAARQTVGRLKDAAGYVTNDSTLRAEGLYDEAVGYGTRVLGQARDHAADLADDAYETGRQLYGQGIRQLQRGAKDHPLALVVAAGIAGAAIAWMLSQPRR</sequence>
<proteinExistence type="predicted"/>
<comment type="caution">
    <text evidence="2">The sequence shown here is derived from an EMBL/GenBank/DDBJ whole genome shotgun (WGS) entry which is preliminary data.</text>
</comment>
<evidence type="ECO:0000313" key="3">
    <source>
        <dbReference type="Proteomes" id="UP001203284"/>
    </source>
</evidence>
<accession>A0ABT0DDS9</accession>
<dbReference type="Proteomes" id="UP001203284">
    <property type="component" value="Unassembled WGS sequence"/>
</dbReference>
<reference evidence="2 3" key="1">
    <citation type="submission" date="2022-04" db="EMBL/GenBank/DDBJ databases">
        <authorList>
            <person name="Grouzdev D.S."/>
            <person name="Pantiukh K.S."/>
            <person name="Krutkina M.S."/>
        </authorList>
    </citation>
    <scope>NUCLEOTIDE SEQUENCE [LARGE SCALE GENOMIC DNA]</scope>
    <source>
        <strain evidence="2 3">6x-1</strain>
    </source>
</reference>
<name>A0ABT0DDS9_9HYPH</name>